<dbReference type="CDD" id="cd00303">
    <property type="entry name" value="retropepsin_like"/>
    <property type="match status" value="1"/>
</dbReference>
<reference evidence="3" key="2">
    <citation type="journal article" date="2023" name="Proc. Natl. Acad. Sci. U.S.A.">
        <title>A global phylogenomic analysis of the shiitake genus Lentinula.</title>
        <authorList>
            <person name="Sierra-Patev S."/>
            <person name="Min B."/>
            <person name="Naranjo-Ortiz M."/>
            <person name="Looney B."/>
            <person name="Konkel Z."/>
            <person name="Slot J.C."/>
            <person name="Sakamoto Y."/>
            <person name="Steenwyk J.L."/>
            <person name="Rokas A."/>
            <person name="Carro J."/>
            <person name="Camarero S."/>
            <person name="Ferreira P."/>
            <person name="Molpeceres G."/>
            <person name="Ruiz-Duenas F.J."/>
            <person name="Serrano A."/>
            <person name="Henrissat B."/>
            <person name="Drula E."/>
            <person name="Hughes K.W."/>
            <person name="Mata J.L."/>
            <person name="Ishikawa N.K."/>
            <person name="Vargas-Isla R."/>
            <person name="Ushijima S."/>
            <person name="Smith C.A."/>
            <person name="Donoghue J."/>
            <person name="Ahrendt S."/>
            <person name="Andreopoulos W."/>
            <person name="He G."/>
            <person name="LaButti K."/>
            <person name="Lipzen A."/>
            <person name="Ng V."/>
            <person name="Riley R."/>
            <person name="Sandor L."/>
            <person name="Barry K."/>
            <person name="Martinez A.T."/>
            <person name="Xiao Y."/>
            <person name="Gibbons J.G."/>
            <person name="Terashima K."/>
            <person name="Grigoriev I.V."/>
            <person name="Hibbett D."/>
        </authorList>
    </citation>
    <scope>NUCLEOTIDE SEQUENCE</scope>
    <source>
        <strain evidence="3">Sp2 HRB7682 ss15</strain>
    </source>
</reference>
<sequence>MPIPRTTNAPFFNGRYIDDFLNRIVQHASQAGETDLDSMVKYILNYSSDKVKDTIIYMDEFDVDKAQTLKWKNAKAALYNLYGLTDKPKEYSEEELKEFCKQSSAKSNFVKLSEVESYLRDFVAIASSLKKRGLITEKRYDYYFVLGLPHSMKDWFLSSAPEQKRTRDDPPSIAESLKILRTRFDKQSLIYEEWNTDKTDQVKSTFDELGNRVTVAVPSQVNVLNEAVGYKAPGAMPPKQVPTSHIDELAKKLEALTLAVNTMQERDGGSRRNSQGNMTRRCFICGNPCGQDGVHPIGPRFCPETNSLITDHLITFDAQRSRYIQLDGSDLPQVPKGWSGGVAAYLRHLRTSVGLAAPSGSSGRDEPPHMRSTHSVELMYDDSEVLSGNGFSLDSFPYEYISNPSTRSGLDTSKRLDPRTQVNRPERYKRSDQAPAESPKVVPPTNPIPVPQPPMQQPTQQVRFAPNPTTIPALPNPNPRTTFPPPQNPINTNQGWKGSRPGVPRGGNRDVEMQEVDKNKSSNNPQYHFTSKVQDFADPQSMISRIGDMRVEVPLFQLLGLSPQLSKLMSENTRTKREYGVPKEGNTRKAESSPYIPPYDPYEAREQELLEDFVFRCSSGVAQIPTNRFFAMTVGDVRVSINGYEFLAMIDSGSEMNVAGKHLPEAASLPMDFDGMRWSLKGINGDYERLRGCAVDAPMVIGGHKFNHHIFISRQSIGRHDIILGQPFLQEFSARLDYERGNHCKLFLWADGDRNARPTLMISITDPNDPRNASAIRLGTDAKPKSSYIEEVYNSDSDLDFQY</sequence>
<feature type="compositionally biased region" description="Pro residues" evidence="1">
    <location>
        <begin position="441"/>
        <end position="456"/>
    </location>
</feature>
<organism evidence="3 4">
    <name type="scientific">Lentinula lateritia</name>
    <dbReference type="NCBI Taxonomy" id="40482"/>
    <lineage>
        <taxon>Eukaryota</taxon>
        <taxon>Fungi</taxon>
        <taxon>Dikarya</taxon>
        <taxon>Basidiomycota</taxon>
        <taxon>Agaricomycotina</taxon>
        <taxon>Agaricomycetes</taxon>
        <taxon>Agaricomycetidae</taxon>
        <taxon>Agaricales</taxon>
        <taxon>Marasmiineae</taxon>
        <taxon>Omphalotaceae</taxon>
        <taxon>Lentinula</taxon>
    </lineage>
</organism>
<evidence type="ECO:0000313" key="4">
    <source>
        <dbReference type="Proteomes" id="UP001150238"/>
    </source>
</evidence>
<dbReference type="Pfam" id="PF13352">
    <property type="entry name" value="DUF4100"/>
    <property type="match status" value="1"/>
</dbReference>
<feature type="domain" description="DUF4100" evidence="2">
    <location>
        <begin position="322"/>
        <end position="580"/>
    </location>
</feature>
<dbReference type="Gene3D" id="2.40.70.10">
    <property type="entry name" value="Acid Proteases"/>
    <property type="match status" value="1"/>
</dbReference>
<evidence type="ECO:0000259" key="2">
    <source>
        <dbReference type="Pfam" id="PF13352"/>
    </source>
</evidence>
<feature type="compositionally biased region" description="Basic and acidic residues" evidence="1">
    <location>
        <begin position="412"/>
        <end position="432"/>
    </location>
</feature>
<gene>
    <name evidence="3" type="ORF">C8J55DRAFT_592174</name>
</gene>
<feature type="region of interest" description="Disordered" evidence="1">
    <location>
        <begin position="404"/>
        <end position="510"/>
    </location>
</feature>
<dbReference type="InterPro" id="IPR025165">
    <property type="entry name" value="DUF4100"/>
</dbReference>
<name>A0A9W8ZQN5_9AGAR</name>
<dbReference type="AlphaFoldDB" id="A0A9W8ZQN5"/>
<dbReference type="InterPro" id="IPR021109">
    <property type="entry name" value="Peptidase_aspartic_dom_sf"/>
</dbReference>
<reference evidence="3" key="1">
    <citation type="submission" date="2022-08" db="EMBL/GenBank/DDBJ databases">
        <authorList>
            <consortium name="DOE Joint Genome Institute"/>
            <person name="Min B."/>
            <person name="Riley R."/>
            <person name="Sierra-Patev S."/>
            <person name="Naranjo-Ortiz M."/>
            <person name="Looney B."/>
            <person name="Konkel Z."/>
            <person name="Slot J.C."/>
            <person name="Sakamoto Y."/>
            <person name="Steenwyk J.L."/>
            <person name="Rokas A."/>
            <person name="Carro J."/>
            <person name="Camarero S."/>
            <person name="Ferreira P."/>
            <person name="Molpeceres G."/>
            <person name="Ruiz-Duenas F.J."/>
            <person name="Serrano A."/>
            <person name="Henrissat B."/>
            <person name="Drula E."/>
            <person name="Hughes K.W."/>
            <person name="Mata J.L."/>
            <person name="Ishikawa N.K."/>
            <person name="Vargas-Isla R."/>
            <person name="Ushijima S."/>
            <person name="Smith C.A."/>
            <person name="Ahrendt S."/>
            <person name="Andreopoulos W."/>
            <person name="He G."/>
            <person name="Labutti K."/>
            <person name="Lipzen A."/>
            <person name="Ng V."/>
            <person name="Sandor L."/>
            <person name="Barry K."/>
            <person name="Martinez A.T."/>
            <person name="Xiao Y."/>
            <person name="Gibbons J.G."/>
            <person name="Terashima K."/>
            <person name="Hibbett D.S."/>
            <person name="Grigoriev I.V."/>
        </authorList>
    </citation>
    <scope>NUCLEOTIDE SEQUENCE</scope>
    <source>
        <strain evidence="3">Sp2 HRB7682 ss15</strain>
    </source>
</reference>
<evidence type="ECO:0000256" key="1">
    <source>
        <dbReference type="SAM" id="MobiDB-lite"/>
    </source>
</evidence>
<accession>A0A9W8ZQN5</accession>
<protein>
    <recommendedName>
        <fullName evidence="2">DUF4100 domain-containing protein</fullName>
    </recommendedName>
</protein>
<feature type="region of interest" description="Disordered" evidence="1">
    <location>
        <begin position="572"/>
        <end position="597"/>
    </location>
</feature>
<feature type="compositionally biased region" description="Basic and acidic residues" evidence="1">
    <location>
        <begin position="573"/>
        <end position="591"/>
    </location>
</feature>
<evidence type="ECO:0000313" key="3">
    <source>
        <dbReference type="EMBL" id="KAJ4463876.1"/>
    </source>
</evidence>
<dbReference type="SUPFAM" id="SSF50630">
    <property type="entry name" value="Acid proteases"/>
    <property type="match status" value="1"/>
</dbReference>
<dbReference type="Proteomes" id="UP001150238">
    <property type="component" value="Unassembled WGS sequence"/>
</dbReference>
<comment type="caution">
    <text evidence="3">The sequence shown here is derived from an EMBL/GenBank/DDBJ whole genome shotgun (WGS) entry which is preliminary data.</text>
</comment>
<feature type="compositionally biased region" description="Pro residues" evidence="1">
    <location>
        <begin position="474"/>
        <end position="488"/>
    </location>
</feature>
<dbReference type="EMBL" id="JANVFS010000065">
    <property type="protein sequence ID" value="KAJ4463876.1"/>
    <property type="molecule type" value="Genomic_DNA"/>
</dbReference>
<proteinExistence type="predicted"/>